<dbReference type="RefSeq" id="WP_007784482.1">
    <property type="nucleotide sequence ID" value="NZ_CM001441.1"/>
</dbReference>
<name>H5Y597_9FIRM</name>
<keyword evidence="2" id="KW-1185">Reference proteome</keyword>
<gene>
    <name evidence="1" type="ORF">DesyoDRAFT_3167</name>
</gene>
<dbReference type="HOGENOM" id="CLU_203094_0_0_9"/>
<proteinExistence type="predicted"/>
<protein>
    <submittedName>
        <fullName evidence="1">Uncharacterized protein</fullName>
    </submittedName>
</protein>
<evidence type="ECO:0000313" key="2">
    <source>
        <dbReference type="Proteomes" id="UP000005104"/>
    </source>
</evidence>
<accession>H5Y597</accession>
<reference evidence="1 2" key="1">
    <citation type="submission" date="2011-11" db="EMBL/GenBank/DDBJ databases">
        <title>The Noncontiguous Finished genome of Desulfosporosinus youngiae DSM 17734.</title>
        <authorList>
            <consortium name="US DOE Joint Genome Institute (JGI-PGF)"/>
            <person name="Lucas S."/>
            <person name="Han J."/>
            <person name="Lapidus A."/>
            <person name="Cheng J.-F."/>
            <person name="Goodwin L."/>
            <person name="Pitluck S."/>
            <person name="Peters L."/>
            <person name="Ovchinnikova G."/>
            <person name="Lu M."/>
            <person name="Land M.L."/>
            <person name="Hauser L."/>
            <person name="Pester M."/>
            <person name="Spring S."/>
            <person name="Ollivier B."/>
            <person name="Rattei T."/>
            <person name="Klenk H.-P."/>
            <person name="Wagner M."/>
            <person name="Loy A."/>
            <person name="Woyke T.J."/>
        </authorList>
    </citation>
    <scope>NUCLEOTIDE SEQUENCE [LARGE SCALE GENOMIC DNA]</scope>
    <source>
        <strain evidence="1 2">DSM 17734</strain>
    </source>
</reference>
<evidence type="ECO:0000313" key="1">
    <source>
        <dbReference type="EMBL" id="EHQ90201.1"/>
    </source>
</evidence>
<organism evidence="1 2">
    <name type="scientific">Desulfosporosinus youngiae DSM 17734</name>
    <dbReference type="NCBI Taxonomy" id="768710"/>
    <lineage>
        <taxon>Bacteria</taxon>
        <taxon>Bacillati</taxon>
        <taxon>Bacillota</taxon>
        <taxon>Clostridia</taxon>
        <taxon>Eubacteriales</taxon>
        <taxon>Desulfitobacteriaceae</taxon>
        <taxon>Desulfosporosinus</taxon>
    </lineage>
</organism>
<dbReference type="EMBL" id="CM001441">
    <property type="protein sequence ID" value="EHQ90201.1"/>
    <property type="molecule type" value="Genomic_DNA"/>
</dbReference>
<dbReference type="Proteomes" id="UP000005104">
    <property type="component" value="Chromosome"/>
</dbReference>
<dbReference type="AlphaFoldDB" id="H5Y597"/>
<sequence length="57" mass="6749">MNAKKQIKQILKSISDEDAEKLLKLISENIEVVATEYDKKMFERARKEIENGEYEFI</sequence>